<evidence type="ECO:0000313" key="2">
    <source>
        <dbReference type="Proteomes" id="UP001595925"/>
    </source>
</evidence>
<dbReference type="Proteomes" id="UP001595925">
    <property type="component" value="Unassembled WGS sequence"/>
</dbReference>
<dbReference type="AlphaFoldDB" id="A0ABD5QHJ5"/>
<sequence length="220" mass="24657">MAVTNVNKQRLIISSELFIFAHSVRFSMPRTMDDELQGLVAYNIGRARDFANRINEIGDIDADTLTTQDPIDTEGVTLSLNGYLGTINLAVDVIRTQSRDNLSDVTGIDAHDHLQEFFTTHRRSSIEIRSTLADVDSDITNTVIIVPNIDTKHGRFHFNLARLPDPVKEHYADKSYDAYVETDRCPSVPLSELCLEYANSVKQWESETLSPAMEPLPSSS</sequence>
<comment type="caution">
    <text evidence="1">The sequence shown here is derived from an EMBL/GenBank/DDBJ whole genome shotgun (WGS) entry which is preliminary data.</text>
</comment>
<organism evidence="1 2">
    <name type="scientific">Saliphagus infecundisoli</name>
    <dbReference type="NCBI Taxonomy" id="1849069"/>
    <lineage>
        <taxon>Archaea</taxon>
        <taxon>Methanobacteriati</taxon>
        <taxon>Methanobacteriota</taxon>
        <taxon>Stenosarchaea group</taxon>
        <taxon>Halobacteria</taxon>
        <taxon>Halobacteriales</taxon>
        <taxon>Natrialbaceae</taxon>
        <taxon>Saliphagus</taxon>
    </lineage>
</organism>
<gene>
    <name evidence="1" type="ORF">ACFPFO_15075</name>
</gene>
<evidence type="ECO:0000313" key="1">
    <source>
        <dbReference type="EMBL" id="MFC4989066.1"/>
    </source>
</evidence>
<protein>
    <submittedName>
        <fullName evidence="1">Uncharacterized protein</fullName>
    </submittedName>
</protein>
<dbReference type="EMBL" id="JBHSJG010000038">
    <property type="protein sequence ID" value="MFC4989066.1"/>
    <property type="molecule type" value="Genomic_DNA"/>
</dbReference>
<name>A0ABD5QHJ5_9EURY</name>
<accession>A0ABD5QHJ5</accession>
<reference evidence="1 2" key="1">
    <citation type="journal article" date="2019" name="Int. J. Syst. Evol. Microbiol.">
        <title>The Global Catalogue of Microorganisms (GCM) 10K type strain sequencing project: providing services to taxonomists for standard genome sequencing and annotation.</title>
        <authorList>
            <consortium name="The Broad Institute Genomics Platform"/>
            <consortium name="The Broad Institute Genome Sequencing Center for Infectious Disease"/>
            <person name="Wu L."/>
            <person name="Ma J."/>
        </authorList>
    </citation>
    <scope>NUCLEOTIDE SEQUENCE [LARGE SCALE GENOMIC DNA]</scope>
    <source>
        <strain evidence="1 2">CGMCC 1.15824</strain>
    </source>
</reference>
<keyword evidence="2" id="KW-1185">Reference proteome</keyword>
<proteinExistence type="predicted"/>
<dbReference type="RefSeq" id="WP_224828464.1">
    <property type="nucleotide sequence ID" value="NZ_JAIVEF010000006.1"/>
</dbReference>